<dbReference type="EMBL" id="PDEP01000003">
    <property type="protein sequence ID" value="PEN08384.1"/>
    <property type="molecule type" value="Genomic_DNA"/>
</dbReference>
<dbReference type="AlphaFoldDB" id="A0A2H3NN90"/>
<dbReference type="GO" id="GO:0071555">
    <property type="term" value="P:cell wall organization"/>
    <property type="evidence" value="ECO:0007669"/>
    <property type="project" value="TreeGrafter"/>
</dbReference>
<accession>A0A2H3NN90</accession>
<evidence type="ECO:0000313" key="10">
    <source>
        <dbReference type="Proteomes" id="UP000221024"/>
    </source>
</evidence>
<evidence type="ECO:0000256" key="8">
    <source>
        <dbReference type="SAM" id="Phobius"/>
    </source>
</evidence>
<evidence type="ECO:0000256" key="4">
    <source>
        <dbReference type="ARBA" id="ARBA00022692"/>
    </source>
</evidence>
<dbReference type="PANTHER" id="PTHR22926:SF3">
    <property type="entry name" value="UNDECAPRENYL-PHOSPHATE ALPHA-N-ACETYLGLUCOSAMINYL 1-PHOSPHATE TRANSFERASE"/>
    <property type="match status" value="1"/>
</dbReference>
<dbReference type="InterPro" id="IPR000715">
    <property type="entry name" value="Glycosyl_transferase_4"/>
</dbReference>
<organism evidence="9 10">
    <name type="scientific">Longimonas halophila</name>
    <dbReference type="NCBI Taxonomy" id="1469170"/>
    <lineage>
        <taxon>Bacteria</taxon>
        <taxon>Pseudomonadati</taxon>
        <taxon>Rhodothermota</taxon>
        <taxon>Rhodothermia</taxon>
        <taxon>Rhodothermales</taxon>
        <taxon>Salisaetaceae</taxon>
        <taxon>Longimonas</taxon>
    </lineage>
</organism>
<dbReference type="OrthoDB" id="9783652at2"/>
<dbReference type="Gene3D" id="3.40.50.720">
    <property type="entry name" value="NAD(P)-binding Rossmann-like Domain"/>
    <property type="match status" value="1"/>
</dbReference>
<keyword evidence="7" id="KW-0460">Magnesium</keyword>
<name>A0A2H3NN90_9BACT</name>
<comment type="caution">
    <text evidence="9">The sequence shown here is derived from an EMBL/GenBank/DDBJ whole genome shotgun (WGS) entry which is preliminary data.</text>
</comment>
<feature type="transmembrane region" description="Helical" evidence="8">
    <location>
        <begin position="287"/>
        <end position="315"/>
    </location>
</feature>
<evidence type="ECO:0000256" key="7">
    <source>
        <dbReference type="PIRSR" id="PIRSR600715-1"/>
    </source>
</evidence>
<feature type="transmembrane region" description="Helical" evidence="8">
    <location>
        <begin position="138"/>
        <end position="158"/>
    </location>
</feature>
<feature type="transmembrane region" description="Helical" evidence="8">
    <location>
        <begin position="458"/>
        <end position="478"/>
    </location>
</feature>
<dbReference type="SUPFAM" id="SSF53335">
    <property type="entry name" value="S-adenosyl-L-methionine-dependent methyltransferases"/>
    <property type="match status" value="1"/>
</dbReference>
<gene>
    <name evidence="9" type="ORF">CRI93_04530</name>
</gene>
<keyword evidence="3" id="KW-0808">Transferase</keyword>
<dbReference type="GO" id="GO:0009103">
    <property type="term" value="P:lipopolysaccharide biosynthetic process"/>
    <property type="evidence" value="ECO:0007669"/>
    <property type="project" value="TreeGrafter"/>
</dbReference>
<sequence length="637" mass="67638">MTHSTMTDMVQALLASSYGLAALAFGSALLTGLVATPLIIRWAKRMGWVAYPREDRWHATPTALMGGIGLVGAAFVGGAASGTIDLLWPVWVGGAVLFVTGIYDDLKGMPPAGKLIAQIVATALLMMEGYLFMGDWHWAISGPLTFLWVAGITNAINLLDNMDGLAAGVACIAALVMLMVGVPVELSAVVGIMAAVAGAAAGFLVFNFKPAKIFMGDCGSLFLGYMLGAGALVVQTEVPVNASFAVMILPFAVLAVPILDTTLVMIVRRWMGRPVSQGGRDHTSHRLVFLGLSEAHAVLTLYALSAAGGALALAVLVVDTLLFYALAALVGVSLTMFGVYLARANVYAATDDPSPAGGDGAPVHRSPTETNDAHLLFRLFGHRWKAVFGVLADSALLAAAFVVAHYLRFEQGLTVSQEEQMLGALPLLISIKITVFAAMGLYRAIWRHAGTPEIVRTIGASFLASGASIVGLGLVFAWDAFSVSVWIIDWMVVTLAVIGVRFGFRGLRQYFLARTTSGPRAVIYGANDSGALLLREIRQNPELPYDPVGFVDDDPLKKAQRVQGLPVLGTGQQLAAVCRLYHVDVVLLARRAMDDDERSLARSAVENVEVPCHEFEMTLMDAPQTTRASSDVLAPTP</sequence>
<feature type="transmembrane region" description="Helical" evidence="8">
    <location>
        <begin position="218"/>
        <end position="236"/>
    </location>
</feature>
<protein>
    <recommendedName>
        <fullName evidence="11">Glycosyl transferase</fullName>
    </recommendedName>
</protein>
<feature type="transmembrane region" description="Helical" evidence="8">
    <location>
        <begin position="86"/>
        <end position="103"/>
    </location>
</feature>
<dbReference type="GO" id="GO:0005886">
    <property type="term" value="C:plasma membrane"/>
    <property type="evidence" value="ECO:0007669"/>
    <property type="project" value="UniProtKB-SubCell"/>
</dbReference>
<feature type="transmembrane region" description="Helical" evidence="8">
    <location>
        <begin position="61"/>
        <end position="80"/>
    </location>
</feature>
<evidence type="ECO:0000256" key="2">
    <source>
        <dbReference type="ARBA" id="ARBA00022475"/>
    </source>
</evidence>
<evidence type="ECO:0000313" key="9">
    <source>
        <dbReference type="EMBL" id="PEN08384.1"/>
    </source>
</evidence>
<comment type="cofactor">
    <cofactor evidence="7">
        <name>Mg(2+)</name>
        <dbReference type="ChEBI" id="CHEBI:18420"/>
    </cofactor>
</comment>
<feature type="transmembrane region" description="Helical" evidence="8">
    <location>
        <begin position="20"/>
        <end position="40"/>
    </location>
</feature>
<feature type="transmembrane region" description="Helical" evidence="8">
    <location>
        <begin position="321"/>
        <end position="342"/>
    </location>
</feature>
<feature type="transmembrane region" description="Helical" evidence="8">
    <location>
        <begin position="386"/>
        <end position="407"/>
    </location>
</feature>
<feature type="transmembrane region" description="Helical" evidence="8">
    <location>
        <begin position="427"/>
        <end position="446"/>
    </location>
</feature>
<keyword evidence="4 8" id="KW-0812">Transmembrane</keyword>
<evidence type="ECO:0000256" key="3">
    <source>
        <dbReference type="ARBA" id="ARBA00022679"/>
    </source>
</evidence>
<evidence type="ECO:0000256" key="6">
    <source>
        <dbReference type="ARBA" id="ARBA00023136"/>
    </source>
</evidence>
<keyword evidence="7" id="KW-0479">Metal-binding</keyword>
<feature type="transmembrane region" description="Helical" evidence="8">
    <location>
        <begin position="188"/>
        <end position="206"/>
    </location>
</feature>
<dbReference type="GO" id="GO:0046872">
    <property type="term" value="F:metal ion binding"/>
    <property type="evidence" value="ECO:0007669"/>
    <property type="project" value="UniProtKB-KW"/>
</dbReference>
<keyword evidence="6 8" id="KW-0472">Membrane</keyword>
<evidence type="ECO:0008006" key="11">
    <source>
        <dbReference type="Google" id="ProtNLM"/>
    </source>
</evidence>
<dbReference type="InterPro" id="IPR029063">
    <property type="entry name" value="SAM-dependent_MTases_sf"/>
</dbReference>
<dbReference type="GO" id="GO:0016780">
    <property type="term" value="F:phosphotransferase activity, for other substituted phosphate groups"/>
    <property type="evidence" value="ECO:0007669"/>
    <property type="project" value="InterPro"/>
</dbReference>
<reference evidence="9 10" key="1">
    <citation type="submission" date="2017-10" db="EMBL/GenBank/DDBJ databases">
        <title>Draft genome of Longimonas halophila.</title>
        <authorList>
            <person name="Goh K.M."/>
            <person name="Shamsir M.S."/>
            <person name="Lim S.W."/>
        </authorList>
    </citation>
    <scope>NUCLEOTIDE SEQUENCE [LARGE SCALE GENOMIC DNA]</scope>
    <source>
        <strain evidence="9 10">KCTC 42399</strain>
    </source>
</reference>
<keyword evidence="10" id="KW-1185">Reference proteome</keyword>
<evidence type="ECO:0000256" key="1">
    <source>
        <dbReference type="ARBA" id="ARBA00004651"/>
    </source>
</evidence>
<evidence type="ECO:0000256" key="5">
    <source>
        <dbReference type="ARBA" id="ARBA00022989"/>
    </source>
</evidence>
<dbReference type="PANTHER" id="PTHR22926">
    <property type="entry name" value="PHOSPHO-N-ACETYLMURAMOYL-PENTAPEPTIDE-TRANSFERASE"/>
    <property type="match status" value="1"/>
</dbReference>
<dbReference type="Proteomes" id="UP000221024">
    <property type="component" value="Unassembled WGS sequence"/>
</dbReference>
<feature type="binding site" evidence="7">
    <location>
        <position position="157"/>
    </location>
    <ligand>
        <name>Mg(2+)</name>
        <dbReference type="ChEBI" id="CHEBI:18420"/>
    </ligand>
</feature>
<feature type="transmembrane region" description="Helical" evidence="8">
    <location>
        <begin position="484"/>
        <end position="504"/>
    </location>
</feature>
<keyword evidence="2" id="KW-1003">Cell membrane</keyword>
<feature type="transmembrane region" description="Helical" evidence="8">
    <location>
        <begin position="165"/>
        <end position="182"/>
    </location>
</feature>
<dbReference type="Pfam" id="PF00953">
    <property type="entry name" value="Glycos_transf_4"/>
    <property type="match status" value="1"/>
</dbReference>
<dbReference type="GO" id="GO:0044038">
    <property type="term" value="P:cell wall macromolecule biosynthetic process"/>
    <property type="evidence" value="ECO:0007669"/>
    <property type="project" value="TreeGrafter"/>
</dbReference>
<keyword evidence="5 8" id="KW-1133">Transmembrane helix</keyword>
<dbReference type="Pfam" id="PF13727">
    <property type="entry name" value="CoA_binding_3"/>
    <property type="match status" value="1"/>
</dbReference>
<proteinExistence type="predicted"/>
<feature type="binding site" evidence="7">
    <location>
        <position position="217"/>
    </location>
    <ligand>
        <name>Mg(2+)</name>
        <dbReference type="ChEBI" id="CHEBI:18420"/>
    </ligand>
</feature>
<feature type="transmembrane region" description="Helical" evidence="8">
    <location>
        <begin position="242"/>
        <end position="267"/>
    </location>
</feature>
<comment type="subcellular location">
    <subcellularLocation>
        <location evidence="1">Cell membrane</location>
        <topology evidence="1">Multi-pass membrane protein</topology>
    </subcellularLocation>
</comment>
<dbReference type="CDD" id="cd06853">
    <property type="entry name" value="GT_WecA_like"/>
    <property type="match status" value="1"/>
</dbReference>